<reference evidence="1" key="1">
    <citation type="submission" date="2025-08" db="UniProtKB">
        <authorList>
            <consortium name="Ensembl"/>
        </authorList>
    </citation>
    <scope>IDENTIFICATION</scope>
</reference>
<evidence type="ECO:0008006" key="3">
    <source>
        <dbReference type="Google" id="ProtNLM"/>
    </source>
</evidence>
<proteinExistence type="predicted"/>
<evidence type="ECO:0000313" key="1">
    <source>
        <dbReference type="Ensembl" id="ENSFHEP00000032459.1"/>
    </source>
</evidence>
<sequence length="51" mass="5883">MGVQGLTSFIENHQNLYREVRFSRSRLVIDGCNLNYLLYCSSGETCSNVFF</sequence>
<accession>A0A3Q2QX47</accession>
<name>A0A3Q2QX47_FUNHE</name>
<protein>
    <recommendedName>
        <fullName evidence="3">XPG N-terminal domain-containing protein</fullName>
    </recommendedName>
</protein>
<reference evidence="1" key="2">
    <citation type="submission" date="2025-09" db="UniProtKB">
        <authorList>
            <consortium name="Ensembl"/>
        </authorList>
    </citation>
    <scope>IDENTIFICATION</scope>
</reference>
<organism evidence="1 2">
    <name type="scientific">Fundulus heteroclitus</name>
    <name type="common">Killifish</name>
    <name type="synonym">Mummichog</name>
    <dbReference type="NCBI Taxonomy" id="8078"/>
    <lineage>
        <taxon>Eukaryota</taxon>
        <taxon>Metazoa</taxon>
        <taxon>Chordata</taxon>
        <taxon>Craniata</taxon>
        <taxon>Vertebrata</taxon>
        <taxon>Euteleostomi</taxon>
        <taxon>Actinopterygii</taxon>
        <taxon>Neopterygii</taxon>
        <taxon>Teleostei</taxon>
        <taxon>Neoteleostei</taxon>
        <taxon>Acanthomorphata</taxon>
        <taxon>Ovalentaria</taxon>
        <taxon>Atherinomorphae</taxon>
        <taxon>Cyprinodontiformes</taxon>
        <taxon>Fundulidae</taxon>
        <taxon>Fundulus</taxon>
    </lineage>
</organism>
<keyword evidence="2" id="KW-1185">Reference proteome</keyword>
<evidence type="ECO:0000313" key="2">
    <source>
        <dbReference type="Proteomes" id="UP000265000"/>
    </source>
</evidence>
<dbReference type="AlphaFoldDB" id="A0A3Q2QX47"/>
<dbReference type="Proteomes" id="UP000265000">
    <property type="component" value="Unplaced"/>
</dbReference>
<dbReference type="Ensembl" id="ENSFHET00000025860.1">
    <property type="protein sequence ID" value="ENSFHEP00000032459.1"/>
    <property type="gene ID" value="ENSFHEG00000018936.1"/>
</dbReference>
<dbReference type="GeneTree" id="ENSGT00940000180319"/>
<dbReference type="STRING" id="8078.ENSFHEP00000032459"/>